<dbReference type="Proteomes" id="UP000001312">
    <property type="component" value="Unassembled WGS sequence"/>
</dbReference>
<sequence>MTIIGHGDVENACGYDDRTSFCLLTGFGKEETPSSSLIEMKQFLMYPSTFWKVD</sequence>
<reference evidence="2" key="1">
    <citation type="journal article" date="2011" name="PLoS Genet.">
        <title>Genomic analysis of the necrotrophic fungal pathogens Sclerotinia sclerotiorum and Botrytis cinerea.</title>
        <authorList>
            <person name="Amselem J."/>
            <person name="Cuomo C.A."/>
            <person name="van Kan J.A."/>
            <person name="Viaud M."/>
            <person name="Benito E.P."/>
            <person name="Couloux A."/>
            <person name="Coutinho P.M."/>
            <person name="de Vries R.P."/>
            <person name="Dyer P.S."/>
            <person name="Fillinger S."/>
            <person name="Fournier E."/>
            <person name="Gout L."/>
            <person name="Hahn M."/>
            <person name="Kohn L."/>
            <person name="Lapalu N."/>
            <person name="Plummer K.M."/>
            <person name="Pradier J.M."/>
            <person name="Quevillon E."/>
            <person name="Sharon A."/>
            <person name="Simon A."/>
            <person name="ten Have A."/>
            <person name="Tudzynski B."/>
            <person name="Tudzynski P."/>
            <person name="Wincker P."/>
            <person name="Andrew M."/>
            <person name="Anthouard V."/>
            <person name="Beever R.E."/>
            <person name="Beffa R."/>
            <person name="Benoit I."/>
            <person name="Bouzid O."/>
            <person name="Brault B."/>
            <person name="Chen Z."/>
            <person name="Choquer M."/>
            <person name="Collemare J."/>
            <person name="Cotton P."/>
            <person name="Danchin E.G."/>
            <person name="Da Silva C."/>
            <person name="Gautier A."/>
            <person name="Giraud C."/>
            <person name="Giraud T."/>
            <person name="Gonzalez C."/>
            <person name="Grossetete S."/>
            <person name="Guldener U."/>
            <person name="Henrissat B."/>
            <person name="Howlett B.J."/>
            <person name="Kodira C."/>
            <person name="Kretschmer M."/>
            <person name="Lappartient A."/>
            <person name="Leroch M."/>
            <person name="Levis C."/>
            <person name="Mauceli E."/>
            <person name="Neuveglise C."/>
            <person name="Oeser B."/>
            <person name="Pearson M."/>
            <person name="Poulain J."/>
            <person name="Poussereau N."/>
            <person name="Quesneville H."/>
            <person name="Rascle C."/>
            <person name="Schumacher J."/>
            <person name="Segurens B."/>
            <person name="Sexton A."/>
            <person name="Silva E."/>
            <person name="Sirven C."/>
            <person name="Soanes D.M."/>
            <person name="Talbot N.J."/>
            <person name="Templeton M."/>
            <person name="Yandava C."/>
            <person name="Yarden O."/>
            <person name="Zeng Q."/>
            <person name="Rollins J.A."/>
            <person name="Lebrun M.H."/>
            <person name="Dickman M."/>
        </authorList>
    </citation>
    <scope>NUCLEOTIDE SEQUENCE [LARGE SCALE GENOMIC DNA]</scope>
    <source>
        <strain evidence="2">ATCC 18683 / 1980 / Ss-1</strain>
    </source>
</reference>
<evidence type="ECO:0000313" key="1">
    <source>
        <dbReference type="EMBL" id="EDN97495.1"/>
    </source>
</evidence>
<proteinExistence type="predicted"/>
<gene>
    <name evidence="1" type="ORF">SS1G_12020</name>
</gene>
<keyword evidence="2" id="KW-1185">Reference proteome</keyword>
<protein>
    <submittedName>
        <fullName evidence="1">Uncharacterized protein</fullName>
    </submittedName>
</protein>
<name>A7F424_SCLS1</name>
<dbReference type="KEGG" id="ssl:SS1G_12020"/>
<accession>A7F424</accession>
<dbReference type="AlphaFoldDB" id="A7F424"/>
<dbReference type="EMBL" id="CH476640">
    <property type="protein sequence ID" value="EDN97495.1"/>
    <property type="molecule type" value="Genomic_DNA"/>
</dbReference>
<dbReference type="InParanoid" id="A7F424"/>
<organism evidence="1 2">
    <name type="scientific">Sclerotinia sclerotiorum (strain ATCC 18683 / 1980 / Ss-1)</name>
    <name type="common">White mold</name>
    <name type="synonym">Whetzelinia sclerotiorum</name>
    <dbReference type="NCBI Taxonomy" id="665079"/>
    <lineage>
        <taxon>Eukaryota</taxon>
        <taxon>Fungi</taxon>
        <taxon>Dikarya</taxon>
        <taxon>Ascomycota</taxon>
        <taxon>Pezizomycotina</taxon>
        <taxon>Leotiomycetes</taxon>
        <taxon>Helotiales</taxon>
        <taxon>Sclerotiniaceae</taxon>
        <taxon>Sclerotinia</taxon>
    </lineage>
</organism>
<dbReference type="RefSeq" id="XP_001586991.1">
    <property type="nucleotide sequence ID" value="XM_001586941.1"/>
</dbReference>
<evidence type="ECO:0000313" key="2">
    <source>
        <dbReference type="Proteomes" id="UP000001312"/>
    </source>
</evidence>
<dbReference type="GeneID" id="5482919"/>